<dbReference type="OrthoDB" id="120976at2759"/>
<dbReference type="GO" id="GO:0071562">
    <property type="term" value="P:nucleus-vacuole junction assembly"/>
    <property type="evidence" value="ECO:0007669"/>
    <property type="project" value="InterPro"/>
</dbReference>
<dbReference type="PANTHER" id="PTHR47249">
    <property type="entry name" value="VACUOLAR PROTEIN 8"/>
    <property type="match status" value="1"/>
</dbReference>
<sequence>MGMKQRKARLGQMAALCRLASKGTDQDIAELRGILDHIAAEKERDAGLFSPRASVACSRQAARTYGEFVCTLEGSASKGQGEVIMLTRDSDFGRISGFLQEAFNLTGGVLITLPEDRLFDEMEQLVLSTKHLQGLIDDFVLRQPPRRVLKVMKATFPITRCLVGGSHGDLDADEAIVVALNQLLELVQVPANLETVDRAGRLSELLVAVGSVIGHSSSSVQVAVACQVVWKLATSTDMRRRMLEHGLQNKLWALAESIARTVETPEHRKARQKAAAEAAAAAAGTAGGSTGVDGSRGGEGGPLLLQEVTGGNEDEAHTSGGEEGGGVAVVLEAGQEMDEVAAKCVGAISLMLRSQEAADSLSGSEGYHNGLEILLELATAGQRRGGIEDESVPCMAAEALAHVLISHGTCRLAWAEQGSFLSLLDLMRSPLSRVVLCCVSILNAFLRGEPSQIAVTPAEAIKVLEQASPACQRCLDQLESTMLPVDPKSTAAATASGTRALAGVCSPLHQSMDAETQDSMGILEQATAACWGSLAVIDRCPPGPGKKAVSSACWFRTMLSVAKLAGSKWLSPWVVFCAVACIGVGVGTGASVDTDSSEEVGNSISATSLYYVHESSPREEGEKRYIPTDFSRGVWNLDTSEAMMEALPGEMLALLKRTNSLELQEHAARTLCTLMSANENLRRKAFEDGFLDKLQRLLMRRLGSAQFDSTIACSIMYLCDIGAQSKSSDNSNTKTENGNNDNKTVSAKQENSIGDVVENAGLAEGSSKPKRQKRAKRSAKAAKEAKEADGALWSEKQLTSLVWALGHTNQDVLTYTAWTILDVKEGVLAAIWLLACDTDNTVRLAMNGGLQLLVGILNFPSSACYVPLKSLAVGTLCNMCHTEPDVATLAMHLSLASALLQACGSFLAASLSLGARSRSRLQDNGGVEALCRLVRATSTKEPLKVRSLHALLNFSTETGCQPSICRWALQPLVELTVSSAPPQSEFASSILCNCAENPCCRAIMFEGQISRGSKQVTASRADRSLEESIRASLWAGRLTNGGSPTARIVREQFLAWVQGVKGGDFSTPKERCAGADSDSDTGKSVTKVDGDADATRAHGREGQERVPEHERGAERKPTIPPIKTGHAAMVQVRQDFRQPVTSLWQTASERAATAPTRAASRGGGIVDSTNTATARRGPSHRRPQSQAGASRTHGMVTSAPPTGATTNARDQLGNARPQTGGRGAVSSAGEGRKSNSRGQALRESDLTSTPAISPSPVCVSGGREADGQKQRRRRTPIPLRSSHRVGPVGSLGSTPFPAGEYRWRPFVSDCYTKPNPLPAWRRKQHGTLPDSTDAAPSKGAGATQMPVSLEPTKEEREDMFNQAVKENQTVVVVEPPLNYKLVFDGPTRSGVAKPLVNPTSMALFPHVRGASVCAEIYDHYVAEDGLCYHLYHTSRVICEVLDPGGYPSLSEPTELRHVLHKALPEEPPPDYPSVVIRHVSNSLRVSSRKACPGTRCKMFGAMPSDFMVFEVSEQPQEEEDEDQSTSTLDASTKWDVNHSIFAPRRREAESRTFWDTERVVLKALDADFGRMLKEDRIVKLMAKSDNAVAKGQKSVAESLDEVKKAVAPFYKSILCIFKYYCLTPSQSVRGAFSIQPNQFGKMMQDTELAGNFISVEEIGKIFVMVNFESDKRSAEATVNEDRALMRFELLEALLRVAITVRDNEGQEELSPAEKMRNVIEEQLLVNLPPEALEDPDTFRNETLYTDACDGVLQEHQKALGIVYQKYSMLDPIAGKPSFGLEEWKTFTNDARLIGDNIHMLRMGLRDIKQPFYMARMMVSDEIKSRVKMTQLTFVDFLEALTRLAIAMPIPSDQDMREAEVTDIMDYESALSFSVETSAAQHDVVAGATGGLGFLVAPRLDRLIRFILGTLAIRSNGVLKAGNKGMNLVGLYCTKKHLARGILPP</sequence>
<dbReference type="InterPro" id="IPR011989">
    <property type="entry name" value="ARM-like"/>
</dbReference>
<feature type="compositionally biased region" description="Basic and acidic residues" evidence="3">
    <location>
        <begin position="1086"/>
        <end position="1117"/>
    </location>
</feature>
<organism evidence="4 5">
    <name type="scientific">Ectocarpus siliculosus</name>
    <name type="common">Brown alga</name>
    <name type="synonym">Conferva siliculosa</name>
    <dbReference type="NCBI Taxonomy" id="2880"/>
    <lineage>
        <taxon>Eukaryota</taxon>
        <taxon>Sar</taxon>
        <taxon>Stramenopiles</taxon>
        <taxon>Ochrophyta</taxon>
        <taxon>PX clade</taxon>
        <taxon>Phaeophyceae</taxon>
        <taxon>Ectocarpales</taxon>
        <taxon>Ectocarpaceae</taxon>
        <taxon>Ectocarpus</taxon>
    </lineage>
</organism>
<feature type="region of interest" description="Disordered" evidence="3">
    <location>
        <begin position="726"/>
        <end position="781"/>
    </location>
</feature>
<dbReference type="GO" id="GO:0043495">
    <property type="term" value="F:protein-membrane adaptor activity"/>
    <property type="evidence" value="ECO:0007669"/>
    <property type="project" value="InterPro"/>
</dbReference>
<dbReference type="Proteomes" id="UP000002630">
    <property type="component" value="Linkage Group LG17"/>
</dbReference>
<dbReference type="EMBL" id="FN648852">
    <property type="protein sequence ID" value="CBJ27259.1"/>
    <property type="molecule type" value="Genomic_DNA"/>
</dbReference>
<comment type="similarity">
    <text evidence="1">Belongs to the beta-catenin family.</text>
</comment>
<evidence type="ECO:0000256" key="2">
    <source>
        <dbReference type="ARBA" id="ARBA00022737"/>
    </source>
</evidence>
<name>D7G5A5_ECTSI</name>
<proteinExistence type="inferred from homology"/>
<feature type="region of interest" description="Disordered" evidence="3">
    <location>
        <begin position="1321"/>
        <end position="1344"/>
    </location>
</feature>
<feature type="compositionally biased region" description="Polar residues" evidence="3">
    <location>
        <begin position="726"/>
        <end position="752"/>
    </location>
</feature>
<feature type="region of interest" description="Disordered" evidence="3">
    <location>
        <begin position="281"/>
        <end position="324"/>
    </location>
</feature>
<feature type="region of interest" description="Disordered" evidence="3">
    <location>
        <begin position="1065"/>
        <end position="1123"/>
    </location>
</feature>
<dbReference type="EMBL" id="FN649742">
    <property type="protein sequence ID" value="CBJ27259.1"/>
    <property type="molecule type" value="Genomic_DNA"/>
</dbReference>
<dbReference type="InterPro" id="IPR016024">
    <property type="entry name" value="ARM-type_fold"/>
</dbReference>
<feature type="compositionally biased region" description="Gly residues" evidence="3">
    <location>
        <begin position="285"/>
        <end position="301"/>
    </location>
</feature>
<feature type="region of interest" description="Disordered" evidence="3">
    <location>
        <begin position="1148"/>
        <end position="1298"/>
    </location>
</feature>
<keyword evidence="2" id="KW-0677">Repeat</keyword>
<dbReference type="STRING" id="2880.D7G5A5"/>
<feature type="compositionally biased region" description="Low complexity" evidence="3">
    <location>
        <begin position="1148"/>
        <end position="1160"/>
    </location>
</feature>
<dbReference type="eggNOG" id="ENOG502S345">
    <property type="taxonomic scope" value="Eukaryota"/>
</dbReference>
<evidence type="ECO:0000256" key="3">
    <source>
        <dbReference type="SAM" id="MobiDB-lite"/>
    </source>
</evidence>
<gene>
    <name evidence="4" type="ORF">Esi_0063_0089</name>
</gene>
<keyword evidence="4" id="KW-0282">Flagellum</keyword>
<keyword evidence="5" id="KW-1185">Reference proteome</keyword>
<evidence type="ECO:0000256" key="1">
    <source>
        <dbReference type="ARBA" id="ARBA00005462"/>
    </source>
</evidence>
<keyword evidence="4" id="KW-0966">Cell projection</keyword>
<dbReference type="InterPro" id="IPR045156">
    <property type="entry name" value="Vac8"/>
</dbReference>
<protein>
    <submittedName>
        <fullName evidence="4">Flagellar associated protein</fullName>
    </submittedName>
</protein>
<dbReference type="Gene3D" id="1.25.10.10">
    <property type="entry name" value="Leucine-rich Repeat Variant"/>
    <property type="match status" value="2"/>
</dbReference>
<evidence type="ECO:0000313" key="4">
    <source>
        <dbReference type="EMBL" id="CBJ27259.1"/>
    </source>
</evidence>
<dbReference type="PANTHER" id="PTHR47249:SF1">
    <property type="entry name" value="VACUOLAR PROTEIN 8"/>
    <property type="match status" value="1"/>
</dbReference>
<keyword evidence="4" id="KW-0969">Cilium</keyword>
<feature type="compositionally biased region" description="Basic residues" evidence="3">
    <location>
        <begin position="768"/>
        <end position="780"/>
    </location>
</feature>
<reference evidence="4 5" key="1">
    <citation type="journal article" date="2010" name="Nature">
        <title>The Ectocarpus genome and the independent evolution of multicellularity in brown algae.</title>
        <authorList>
            <person name="Cock J.M."/>
            <person name="Sterck L."/>
            <person name="Rouze P."/>
            <person name="Scornet D."/>
            <person name="Allen A.E."/>
            <person name="Amoutzias G."/>
            <person name="Anthouard V."/>
            <person name="Artiguenave F."/>
            <person name="Aury J.M."/>
            <person name="Badger J.H."/>
            <person name="Beszteri B."/>
            <person name="Billiau K."/>
            <person name="Bonnet E."/>
            <person name="Bothwell J.H."/>
            <person name="Bowler C."/>
            <person name="Boyen C."/>
            <person name="Brownlee C."/>
            <person name="Carrano C.J."/>
            <person name="Charrier B."/>
            <person name="Cho G.Y."/>
            <person name="Coelho S.M."/>
            <person name="Collen J."/>
            <person name="Corre E."/>
            <person name="Da Silva C."/>
            <person name="Delage L."/>
            <person name="Delaroque N."/>
            <person name="Dittami S.M."/>
            <person name="Doulbeau S."/>
            <person name="Elias M."/>
            <person name="Farnham G."/>
            <person name="Gachon C.M."/>
            <person name="Gschloessl B."/>
            <person name="Heesch S."/>
            <person name="Jabbari K."/>
            <person name="Jubin C."/>
            <person name="Kawai H."/>
            <person name="Kimura K."/>
            <person name="Kloareg B."/>
            <person name="Kupper F.C."/>
            <person name="Lang D."/>
            <person name="Le Bail A."/>
            <person name="Leblanc C."/>
            <person name="Lerouge P."/>
            <person name="Lohr M."/>
            <person name="Lopez P.J."/>
            <person name="Martens C."/>
            <person name="Maumus F."/>
            <person name="Michel G."/>
            <person name="Miranda-Saavedra D."/>
            <person name="Morales J."/>
            <person name="Moreau H."/>
            <person name="Motomura T."/>
            <person name="Nagasato C."/>
            <person name="Napoli C.A."/>
            <person name="Nelson D.R."/>
            <person name="Nyvall-Collen P."/>
            <person name="Peters A.F."/>
            <person name="Pommier C."/>
            <person name="Potin P."/>
            <person name="Poulain J."/>
            <person name="Quesneville H."/>
            <person name="Read B."/>
            <person name="Rensing S.A."/>
            <person name="Ritter A."/>
            <person name="Rousvoal S."/>
            <person name="Samanta M."/>
            <person name="Samson G."/>
            <person name="Schroeder D.C."/>
            <person name="Segurens B."/>
            <person name="Strittmatter M."/>
            <person name="Tonon T."/>
            <person name="Tregear J.W."/>
            <person name="Valentin K."/>
            <person name="von Dassow P."/>
            <person name="Yamagishi T."/>
            <person name="Van de Peer Y."/>
            <person name="Wincker P."/>
        </authorList>
    </citation>
    <scope>NUCLEOTIDE SEQUENCE [LARGE SCALE GENOMIC DNA]</scope>
    <source>
        <strain evidence="5">Ec32 / CCAP1310/4</strain>
    </source>
</reference>
<dbReference type="InParanoid" id="D7G5A5"/>
<evidence type="ECO:0000313" key="5">
    <source>
        <dbReference type="Proteomes" id="UP000002630"/>
    </source>
</evidence>
<dbReference type="SUPFAM" id="SSF48371">
    <property type="entry name" value="ARM repeat"/>
    <property type="match status" value="2"/>
</dbReference>
<feature type="compositionally biased region" description="Polar residues" evidence="3">
    <location>
        <begin position="1199"/>
        <end position="1209"/>
    </location>
</feature>
<accession>D7G5A5</accession>